<name>A0ABP9EXU2_9PSEU</name>
<gene>
    <name evidence="1" type="ORF">GCM10023203_46170</name>
</gene>
<proteinExistence type="predicted"/>
<dbReference type="RefSeq" id="WP_274231603.1">
    <property type="nucleotide sequence ID" value="NZ_BAABHQ010000016.1"/>
</dbReference>
<protein>
    <submittedName>
        <fullName evidence="1">Uncharacterized protein</fullName>
    </submittedName>
</protein>
<dbReference type="Proteomes" id="UP001500457">
    <property type="component" value="Unassembled WGS sequence"/>
</dbReference>
<evidence type="ECO:0000313" key="2">
    <source>
        <dbReference type="Proteomes" id="UP001500457"/>
    </source>
</evidence>
<keyword evidence="2" id="KW-1185">Reference proteome</keyword>
<sequence length="63" mass="6386">MTLGHGQAVAEVVAVRDQIAAAFGVTGVGLTELPGRRLEIALRPEVPADPPTLVGVPTEDGVA</sequence>
<comment type="caution">
    <text evidence="1">The sequence shown here is derived from an EMBL/GenBank/DDBJ whole genome shotgun (WGS) entry which is preliminary data.</text>
</comment>
<evidence type="ECO:0000313" key="1">
    <source>
        <dbReference type="EMBL" id="GAA4887961.1"/>
    </source>
</evidence>
<accession>A0ABP9EXU2</accession>
<dbReference type="EMBL" id="BAABHQ010000016">
    <property type="protein sequence ID" value="GAA4887961.1"/>
    <property type="molecule type" value="Genomic_DNA"/>
</dbReference>
<reference evidence="2" key="1">
    <citation type="journal article" date="2019" name="Int. J. Syst. Evol. Microbiol.">
        <title>The Global Catalogue of Microorganisms (GCM) 10K type strain sequencing project: providing services to taxonomists for standard genome sequencing and annotation.</title>
        <authorList>
            <consortium name="The Broad Institute Genomics Platform"/>
            <consortium name="The Broad Institute Genome Sequencing Center for Infectious Disease"/>
            <person name="Wu L."/>
            <person name="Ma J."/>
        </authorList>
    </citation>
    <scope>NUCLEOTIDE SEQUENCE [LARGE SCALE GENOMIC DNA]</scope>
    <source>
        <strain evidence="2">JCM 17983</strain>
    </source>
</reference>
<organism evidence="1 2">
    <name type="scientific">Actinomycetospora straminea</name>
    <dbReference type="NCBI Taxonomy" id="663607"/>
    <lineage>
        <taxon>Bacteria</taxon>
        <taxon>Bacillati</taxon>
        <taxon>Actinomycetota</taxon>
        <taxon>Actinomycetes</taxon>
        <taxon>Pseudonocardiales</taxon>
        <taxon>Pseudonocardiaceae</taxon>
        <taxon>Actinomycetospora</taxon>
    </lineage>
</organism>